<dbReference type="RefSeq" id="WP_148986584.1">
    <property type="nucleotide sequence ID" value="NZ_VTEV01000001.1"/>
</dbReference>
<reference evidence="4 5" key="1">
    <citation type="submission" date="2019-08" db="EMBL/GenBank/DDBJ databases">
        <title>Bacillus genomes from the desert of Cuatro Cienegas, Coahuila.</title>
        <authorList>
            <person name="Olmedo-Alvarez G."/>
        </authorList>
    </citation>
    <scope>NUCLEOTIDE SEQUENCE [LARGE SCALE GENOMIC DNA]</scope>
    <source>
        <strain evidence="4 5">CH28_1T</strain>
    </source>
</reference>
<evidence type="ECO:0000256" key="1">
    <source>
        <dbReference type="ARBA" id="ARBA00009108"/>
    </source>
</evidence>
<dbReference type="AlphaFoldDB" id="A0A5D4T9A9"/>
<proteinExistence type="inferred from homology"/>
<sequence>MDKRKFSFTMITIIVGLMIAIQFQTVQQPIIRDTRDTWQLRSDLNREQEIQSQIIHEIRKYDKILQDYSKEREESKETIVRKTLEELKVEAGLTEMKGPGIKMTVKPLFDEDVLGNIQENISADLLRRFVNELNSYGVEDISIANQRIVSNTIIREINGRTKVNNAWIPNANFEIIVIISDPTKLYNRLQVSRAMDEFAIENLLLEVSTPINEVTVPPYDEQIRVKHMEPVKTGKEGN</sequence>
<dbReference type="Pfam" id="PF05949">
    <property type="entry name" value="DUF881"/>
    <property type="match status" value="1"/>
</dbReference>
<evidence type="ECO:0000256" key="3">
    <source>
        <dbReference type="SAM" id="Phobius"/>
    </source>
</evidence>
<dbReference type="Proteomes" id="UP000322524">
    <property type="component" value="Unassembled WGS sequence"/>
</dbReference>
<feature type="coiled-coil region" evidence="2">
    <location>
        <begin position="58"/>
        <end position="85"/>
    </location>
</feature>
<name>A0A5D4T9A9_9BACI</name>
<gene>
    <name evidence="4" type="ORF">FZC76_01975</name>
</gene>
<keyword evidence="3" id="KW-0812">Transmembrane</keyword>
<dbReference type="InterPro" id="IPR010273">
    <property type="entry name" value="DUF881"/>
</dbReference>
<protein>
    <submittedName>
        <fullName evidence="4">DUF881 domain-containing protein</fullName>
    </submittedName>
</protein>
<evidence type="ECO:0000256" key="2">
    <source>
        <dbReference type="SAM" id="Coils"/>
    </source>
</evidence>
<comment type="similarity">
    <text evidence="1">Belongs to the UPF0749 family.</text>
</comment>
<dbReference type="PANTHER" id="PTHR37313:SF2">
    <property type="entry name" value="UPF0749 PROTEIN YLXX"/>
    <property type="match status" value="1"/>
</dbReference>
<dbReference type="STRING" id="79883.GCA_001636495_03109"/>
<evidence type="ECO:0000313" key="4">
    <source>
        <dbReference type="EMBL" id="TYS70684.1"/>
    </source>
</evidence>
<dbReference type="Gene3D" id="3.30.70.1880">
    <property type="entry name" value="Protein of unknown function DUF881"/>
    <property type="match status" value="1"/>
</dbReference>
<dbReference type="PANTHER" id="PTHR37313">
    <property type="entry name" value="UPF0749 PROTEIN RV1825"/>
    <property type="match status" value="1"/>
</dbReference>
<dbReference type="EMBL" id="VTEV01000001">
    <property type="protein sequence ID" value="TYS70684.1"/>
    <property type="molecule type" value="Genomic_DNA"/>
</dbReference>
<keyword evidence="2" id="KW-0175">Coiled coil</keyword>
<feature type="transmembrane region" description="Helical" evidence="3">
    <location>
        <begin position="6"/>
        <end position="26"/>
    </location>
</feature>
<evidence type="ECO:0000313" key="5">
    <source>
        <dbReference type="Proteomes" id="UP000322524"/>
    </source>
</evidence>
<keyword evidence="3" id="KW-1133">Transmembrane helix</keyword>
<keyword evidence="3" id="KW-0472">Membrane</keyword>
<dbReference type="OrthoDB" id="2439649at2"/>
<organism evidence="4 5">
    <name type="scientific">Sutcliffiella horikoshii</name>
    <dbReference type="NCBI Taxonomy" id="79883"/>
    <lineage>
        <taxon>Bacteria</taxon>
        <taxon>Bacillati</taxon>
        <taxon>Bacillota</taxon>
        <taxon>Bacilli</taxon>
        <taxon>Bacillales</taxon>
        <taxon>Bacillaceae</taxon>
        <taxon>Sutcliffiella</taxon>
    </lineage>
</organism>
<comment type="caution">
    <text evidence="4">The sequence shown here is derived from an EMBL/GenBank/DDBJ whole genome shotgun (WGS) entry which is preliminary data.</text>
</comment>
<accession>A0A5D4T9A9</accession>